<dbReference type="GO" id="GO:0043138">
    <property type="term" value="F:3'-5' DNA helicase activity"/>
    <property type="evidence" value="ECO:0007669"/>
    <property type="project" value="UniProtKB-EC"/>
</dbReference>
<dbReference type="InterPro" id="IPR011604">
    <property type="entry name" value="PDDEXK-like_dom_sf"/>
</dbReference>
<evidence type="ECO:0000256" key="8">
    <source>
        <dbReference type="ARBA" id="ARBA00022840"/>
    </source>
</evidence>
<evidence type="ECO:0000256" key="15">
    <source>
        <dbReference type="PROSITE-ProRule" id="PRU00560"/>
    </source>
</evidence>
<dbReference type="EMBL" id="BJVQ01000067">
    <property type="protein sequence ID" value="GEL48226.1"/>
    <property type="molecule type" value="Genomic_DNA"/>
</dbReference>
<feature type="domain" description="UvrD-like helicase C-terminal" evidence="18">
    <location>
        <begin position="374"/>
        <end position="679"/>
    </location>
</feature>
<evidence type="ECO:0000256" key="9">
    <source>
        <dbReference type="ARBA" id="ARBA00023125"/>
    </source>
</evidence>
<dbReference type="EMBL" id="JACHDN010000001">
    <property type="protein sequence ID" value="MBB5473864.1"/>
    <property type="molecule type" value="Genomic_DNA"/>
</dbReference>
<dbReference type="Pfam" id="PF12705">
    <property type="entry name" value="PDDEXK_1"/>
    <property type="match status" value="1"/>
</dbReference>
<dbReference type="InterPro" id="IPR014017">
    <property type="entry name" value="DNA_helicase_UvrD-like_C"/>
</dbReference>
<dbReference type="Gene3D" id="3.40.50.300">
    <property type="entry name" value="P-loop containing nucleotide triphosphate hydrolases"/>
    <property type="match status" value="2"/>
</dbReference>
<comment type="caution">
    <text evidence="19">The sequence shown here is derived from an EMBL/GenBank/DDBJ whole genome shotgun (WGS) entry which is preliminary data.</text>
</comment>
<dbReference type="GO" id="GO:0005829">
    <property type="term" value="C:cytosol"/>
    <property type="evidence" value="ECO:0007669"/>
    <property type="project" value="TreeGrafter"/>
</dbReference>
<keyword evidence="8 15" id="KW-0067">ATP-binding</keyword>
<keyword evidence="3 15" id="KW-0547">Nucleotide-binding</keyword>
<evidence type="ECO:0000256" key="5">
    <source>
        <dbReference type="ARBA" id="ARBA00022801"/>
    </source>
</evidence>
<feature type="region of interest" description="Disordered" evidence="16">
    <location>
        <begin position="830"/>
        <end position="859"/>
    </location>
</feature>
<keyword evidence="7" id="KW-0269">Exonuclease</keyword>
<keyword evidence="6 15" id="KW-0347">Helicase</keyword>
<keyword evidence="21" id="KW-1185">Reference proteome</keyword>
<evidence type="ECO:0000256" key="6">
    <source>
        <dbReference type="ARBA" id="ARBA00022806"/>
    </source>
</evidence>
<dbReference type="EC" id="5.6.2.4" evidence="13"/>
<sequence length="1107" mass="114697">MTAIPTAPPSGAGLRLVRPALADVPAPVRLGADQRAVVDRLLTGADRALLVVGAAGTGKTLLAVEAVAAALGADDDGLFPDPGRPAPDEVLVLAAGRRAAADLRDRIGSRVRRTTGQAMVRTAASAAFAVLRARAALLGEPAPTLISGPEQDLALAELLAGHAAGEGVPLRWPAGVPEEALTLRAFRGELRDLLMRAAERGVGPDELALLGERHGRPEWEAAAALYREYLDVTTLRTGTPDAGARHDPAVVVEEAAEALRAWEDELPGRPRPRWRLVVVDDYQEATEATARLLRVLQDDGARLLLLADPDSAVQTFRGATPALVGRADVGGDGPGELGAARLVLDGVRRHGPALRAVTARVAERVAVVGGAAHRRALPVARAAGADADQAAGGAGVAAAAGGPGGEVRAAVLPSPAQEAAWVAHALRRAHLEDGVPWAEMAVVARAGSQVTALRRALGAASVPVAVVGSDVPLRDEPAVRPLLDALRCALGPEAGGAALDAELAARLCCSPLGGLDAVGLRRLRRALRAEEVGGGGGRPSDALLVEVLADPSRGAPLPPTVRRPVVRLATVLAAGRDAAAAPGADAQTVLWALWDASGLAEPWRRAALAGGPGGARADRDLDAVLALFRAAETFVDRMPQARAAAFLEWVEAQELPSDTIAARARRDAVAVLTPAGAAGREWDVVAVAGVQEGVWPDLRLRDSLLGSQALVDVLAGRGGEETQAAAARAAVLADELRSFHVAVSRARRLLLVTAVSDEDDQPSPFLDLVEPSDADDDPRRTVAPAPLDLRGLVARLRARLEESARDGAPDAGTAAVLARLADVGVPGADPAEWHGLADPSSDAPLYPEGQRVPVSPSRVETAGTCTLRWALEAAGGTAPSSAKQSLGTMLHALAQEHPRGGREEMLADLDRRWPELGLGTGWPATLERRRAEAMVGRLAGYLASAGEPLAVEARFELALDRALVRGSLDRVERAPDDGAEGTPVRVVDLKTGRSAPSAQDAEVNPQLGAYQLAVDAGAVEGLPPGTRSAGAQLVYVSDVNKAKAAVREQPALGPDTPQDPSWARAHIEEVAERMAASSFAATANALCERCPVRRSCPLRDEGGQVVE</sequence>
<dbReference type="Gene3D" id="1.10.10.160">
    <property type="match status" value="1"/>
</dbReference>
<dbReference type="AlphaFoldDB" id="A0A511FG51"/>
<keyword evidence="4" id="KW-0227">DNA damage</keyword>
<dbReference type="Proteomes" id="UP000564629">
    <property type="component" value="Unassembled WGS sequence"/>
</dbReference>
<proteinExistence type="inferred from homology"/>
<dbReference type="PROSITE" id="PS51198">
    <property type="entry name" value="UVRD_HELICASE_ATP_BIND"/>
    <property type="match status" value="1"/>
</dbReference>
<evidence type="ECO:0000256" key="7">
    <source>
        <dbReference type="ARBA" id="ARBA00022839"/>
    </source>
</evidence>
<evidence type="ECO:0000256" key="4">
    <source>
        <dbReference type="ARBA" id="ARBA00022763"/>
    </source>
</evidence>
<comment type="similarity">
    <text evidence="1">Belongs to the helicase family. UvrD subfamily.</text>
</comment>
<dbReference type="InterPro" id="IPR038726">
    <property type="entry name" value="PDDEXK_AddAB-type"/>
</dbReference>
<evidence type="ECO:0000256" key="2">
    <source>
        <dbReference type="ARBA" id="ARBA00022722"/>
    </source>
</evidence>
<dbReference type="GO" id="GO:0033202">
    <property type="term" value="C:DNA helicase complex"/>
    <property type="evidence" value="ECO:0007669"/>
    <property type="project" value="TreeGrafter"/>
</dbReference>
<reference evidence="19 21" key="1">
    <citation type="submission" date="2019-07" db="EMBL/GenBank/DDBJ databases">
        <title>Whole genome shotgun sequence of Cellulomonas hominis NBRC 16055.</title>
        <authorList>
            <person name="Hosoyama A."/>
            <person name="Uohara A."/>
            <person name="Ohji S."/>
            <person name="Ichikawa N."/>
        </authorList>
    </citation>
    <scope>NUCLEOTIDE SEQUENCE [LARGE SCALE GENOMIC DNA]</scope>
    <source>
        <strain evidence="19 21">NBRC 16055</strain>
    </source>
</reference>
<dbReference type="Gene3D" id="3.90.320.10">
    <property type="match status" value="1"/>
</dbReference>
<organism evidence="19 21">
    <name type="scientific">Cellulomonas hominis</name>
    <dbReference type="NCBI Taxonomy" id="156981"/>
    <lineage>
        <taxon>Bacteria</taxon>
        <taxon>Bacillati</taxon>
        <taxon>Actinomycetota</taxon>
        <taxon>Actinomycetes</taxon>
        <taxon>Micrococcales</taxon>
        <taxon>Cellulomonadaceae</taxon>
        <taxon>Cellulomonas</taxon>
    </lineage>
</organism>
<dbReference type="InterPro" id="IPR027417">
    <property type="entry name" value="P-loop_NTPase"/>
</dbReference>
<evidence type="ECO:0000313" key="20">
    <source>
        <dbReference type="EMBL" id="MBB5473864.1"/>
    </source>
</evidence>
<feature type="region of interest" description="Disordered" evidence="16">
    <location>
        <begin position="758"/>
        <end position="783"/>
    </location>
</feature>
<gene>
    <name evidence="19" type="ORF">CHO01_33420</name>
    <name evidence="20" type="ORF">HNR08_002600</name>
</gene>
<keyword evidence="9" id="KW-0238">DNA-binding</keyword>
<dbReference type="RefSeq" id="WP_246803161.1">
    <property type="nucleotide sequence ID" value="NZ_BJVQ01000067.1"/>
</dbReference>
<keyword evidence="11" id="KW-0413">Isomerase</keyword>
<name>A0A511FG51_9CELL</name>
<dbReference type="PANTHER" id="PTHR11070">
    <property type="entry name" value="UVRD / RECB / PCRA DNA HELICASE FAMILY MEMBER"/>
    <property type="match status" value="1"/>
</dbReference>
<keyword evidence="2" id="KW-0540">Nuclease</keyword>
<dbReference type="InterPro" id="IPR014016">
    <property type="entry name" value="UvrD-like_ATP-bd"/>
</dbReference>
<feature type="binding site" evidence="15">
    <location>
        <begin position="53"/>
        <end position="60"/>
    </location>
    <ligand>
        <name>ATP</name>
        <dbReference type="ChEBI" id="CHEBI:30616"/>
    </ligand>
</feature>
<dbReference type="GO" id="GO:0005524">
    <property type="term" value="F:ATP binding"/>
    <property type="evidence" value="ECO:0007669"/>
    <property type="project" value="UniProtKB-UniRule"/>
</dbReference>
<dbReference type="InterPro" id="IPR013986">
    <property type="entry name" value="DExx_box_DNA_helicase_dom_sf"/>
</dbReference>
<dbReference type="Proteomes" id="UP000321723">
    <property type="component" value="Unassembled WGS sequence"/>
</dbReference>
<evidence type="ECO:0000313" key="21">
    <source>
        <dbReference type="Proteomes" id="UP000321723"/>
    </source>
</evidence>
<evidence type="ECO:0000256" key="11">
    <source>
        <dbReference type="ARBA" id="ARBA00023235"/>
    </source>
</evidence>
<comment type="catalytic activity">
    <reaction evidence="12">
        <text>Couples ATP hydrolysis with the unwinding of duplex DNA by translocating in the 3'-5' direction.</text>
        <dbReference type="EC" id="5.6.2.4"/>
    </reaction>
</comment>
<evidence type="ECO:0000256" key="10">
    <source>
        <dbReference type="ARBA" id="ARBA00023204"/>
    </source>
</evidence>
<evidence type="ECO:0000256" key="1">
    <source>
        <dbReference type="ARBA" id="ARBA00009922"/>
    </source>
</evidence>
<evidence type="ECO:0000259" key="17">
    <source>
        <dbReference type="PROSITE" id="PS51198"/>
    </source>
</evidence>
<dbReference type="Gene3D" id="1.10.486.10">
    <property type="entry name" value="PCRA, domain 4"/>
    <property type="match status" value="1"/>
</dbReference>
<accession>A0A511FG51</accession>
<evidence type="ECO:0000313" key="22">
    <source>
        <dbReference type="Proteomes" id="UP000564629"/>
    </source>
</evidence>
<dbReference type="Pfam" id="PF00580">
    <property type="entry name" value="UvrD-helicase"/>
    <property type="match status" value="1"/>
</dbReference>
<dbReference type="GO" id="GO:0000725">
    <property type="term" value="P:recombinational repair"/>
    <property type="evidence" value="ECO:0007669"/>
    <property type="project" value="TreeGrafter"/>
</dbReference>
<feature type="domain" description="UvrD-like helicase ATP-binding" evidence="17">
    <location>
        <begin position="32"/>
        <end position="351"/>
    </location>
</feature>
<protein>
    <recommendedName>
        <fullName evidence="13">DNA 3'-5' helicase</fullName>
        <ecNumber evidence="13">5.6.2.4</ecNumber>
    </recommendedName>
</protein>
<keyword evidence="10" id="KW-0234">DNA repair</keyword>
<evidence type="ECO:0000256" key="13">
    <source>
        <dbReference type="ARBA" id="ARBA00034808"/>
    </source>
</evidence>
<dbReference type="PROSITE" id="PS51217">
    <property type="entry name" value="UVRD_HELICASE_CTER"/>
    <property type="match status" value="1"/>
</dbReference>
<reference evidence="20 22" key="2">
    <citation type="submission" date="2020-08" db="EMBL/GenBank/DDBJ databases">
        <title>Sequencing the genomes of 1000 actinobacteria strains.</title>
        <authorList>
            <person name="Klenk H.-P."/>
        </authorList>
    </citation>
    <scope>NUCLEOTIDE SEQUENCE [LARGE SCALE GENOMIC DNA]</scope>
    <source>
        <strain evidence="20 22">DSM 9581</strain>
    </source>
</reference>
<keyword evidence="5 15" id="KW-0378">Hydrolase</keyword>
<dbReference type="Pfam" id="PF13361">
    <property type="entry name" value="UvrD_C"/>
    <property type="match status" value="1"/>
</dbReference>
<evidence type="ECO:0000256" key="16">
    <source>
        <dbReference type="SAM" id="MobiDB-lite"/>
    </source>
</evidence>
<dbReference type="SUPFAM" id="SSF52540">
    <property type="entry name" value="P-loop containing nucleoside triphosphate hydrolases"/>
    <property type="match status" value="1"/>
</dbReference>
<evidence type="ECO:0000256" key="14">
    <source>
        <dbReference type="ARBA" id="ARBA00048988"/>
    </source>
</evidence>
<evidence type="ECO:0000259" key="18">
    <source>
        <dbReference type="PROSITE" id="PS51217"/>
    </source>
</evidence>
<dbReference type="PANTHER" id="PTHR11070:SF59">
    <property type="entry name" value="DNA 3'-5' HELICASE"/>
    <property type="match status" value="1"/>
</dbReference>
<evidence type="ECO:0000313" key="19">
    <source>
        <dbReference type="EMBL" id="GEL48226.1"/>
    </source>
</evidence>
<dbReference type="GO" id="GO:0003677">
    <property type="term" value="F:DNA binding"/>
    <property type="evidence" value="ECO:0007669"/>
    <property type="project" value="UniProtKB-KW"/>
</dbReference>
<evidence type="ECO:0000256" key="12">
    <source>
        <dbReference type="ARBA" id="ARBA00034617"/>
    </source>
</evidence>
<comment type="catalytic activity">
    <reaction evidence="14">
        <text>ATP + H2O = ADP + phosphate + H(+)</text>
        <dbReference type="Rhea" id="RHEA:13065"/>
        <dbReference type="ChEBI" id="CHEBI:15377"/>
        <dbReference type="ChEBI" id="CHEBI:15378"/>
        <dbReference type="ChEBI" id="CHEBI:30616"/>
        <dbReference type="ChEBI" id="CHEBI:43474"/>
        <dbReference type="ChEBI" id="CHEBI:456216"/>
        <dbReference type="EC" id="5.6.2.4"/>
    </reaction>
</comment>
<dbReference type="InterPro" id="IPR000212">
    <property type="entry name" value="DNA_helicase_UvrD/REP"/>
</dbReference>
<dbReference type="GO" id="GO:0004527">
    <property type="term" value="F:exonuclease activity"/>
    <property type="evidence" value="ECO:0007669"/>
    <property type="project" value="UniProtKB-KW"/>
</dbReference>
<evidence type="ECO:0000256" key="3">
    <source>
        <dbReference type="ARBA" id="ARBA00022741"/>
    </source>
</evidence>